<evidence type="ECO:0000256" key="6">
    <source>
        <dbReference type="ARBA" id="ARBA00022832"/>
    </source>
</evidence>
<dbReference type="FunFam" id="3.40.47.10:FF:000042">
    <property type="entry name" value="Polyketide synthase Pks13"/>
    <property type="match status" value="1"/>
</dbReference>
<dbReference type="PROSITE" id="PS00012">
    <property type="entry name" value="PHOSPHOPANTETHEINE"/>
    <property type="match status" value="1"/>
</dbReference>
<dbReference type="PATRIC" id="fig|1117108.3.peg.3371"/>
<dbReference type="Pfam" id="PF21394">
    <property type="entry name" value="Beta-ketacyl_N"/>
    <property type="match status" value="1"/>
</dbReference>
<keyword evidence="9" id="KW-0443">Lipid metabolism</keyword>
<dbReference type="Pfam" id="PF00550">
    <property type="entry name" value="PP-binding"/>
    <property type="match status" value="1"/>
</dbReference>
<dbReference type="Pfam" id="PF22621">
    <property type="entry name" value="CurL-like_PKS_C"/>
    <property type="match status" value="1"/>
</dbReference>
<keyword evidence="10" id="KW-0511">Multifunctional enzyme</keyword>
<comment type="catalytic activity">
    <reaction evidence="13">
        <text>docosanoyl-[(phenol)carboxyphthiodiolenone synthase] + 2 (S)-methylmalonyl-CoA + 3 malonyl-CoA + 5 NADPH + 10 H(+) = C34-carboxyphthiodiolenone-[(phenol)carboxyphthiodiolenone synthase] + 5 CO2 + 5 NADP(+) + 5 CoA + 2 H2O</text>
        <dbReference type="Rhea" id="RHEA:57752"/>
        <dbReference type="Rhea" id="RHEA-COMP:14987"/>
        <dbReference type="Rhea" id="RHEA-COMP:14988"/>
        <dbReference type="ChEBI" id="CHEBI:15377"/>
        <dbReference type="ChEBI" id="CHEBI:15378"/>
        <dbReference type="ChEBI" id="CHEBI:16526"/>
        <dbReference type="ChEBI" id="CHEBI:57287"/>
        <dbReference type="ChEBI" id="CHEBI:57327"/>
        <dbReference type="ChEBI" id="CHEBI:57384"/>
        <dbReference type="ChEBI" id="CHEBI:57783"/>
        <dbReference type="ChEBI" id="CHEBI:58349"/>
        <dbReference type="ChEBI" id="CHEBI:142237"/>
        <dbReference type="ChEBI" id="CHEBI:142238"/>
        <dbReference type="EC" id="2.3.1.292"/>
    </reaction>
</comment>
<comment type="catalytic activity">
    <reaction evidence="14">
        <text>icosanoyl-[(phenol)carboxyphthiodiolenone synthase] + 2 (S)-methylmalonyl-CoA + 3 malonyl-CoA + 5 NADPH + 10 H(+) = C32-carboxyphthiodiolenone-[(phenol)carboxyphthiodiolenone synthase] + 5 CO2 + 5 NADP(+) + 5 CoA + 2 H2O</text>
        <dbReference type="Rhea" id="RHEA:57748"/>
        <dbReference type="Rhea" id="RHEA-COMP:14985"/>
        <dbReference type="Rhea" id="RHEA-COMP:14986"/>
        <dbReference type="ChEBI" id="CHEBI:15377"/>
        <dbReference type="ChEBI" id="CHEBI:15378"/>
        <dbReference type="ChEBI" id="CHEBI:16526"/>
        <dbReference type="ChEBI" id="CHEBI:57287"/>
        <dbReference type="ChEBI" id="CHEBI:57327"/>
        <dbReference type="ChEBI" id="CHEBI:57384"/>
        <dbReference type="ChEBI" id="CHEBI:57783"/>
        <dbReference type="ChEBI" id="CHEBI:58349"/>
        <dbReference type="ChEBI" id="CHEBI:87848"/>
        <dbReference type="ChEBI" id="CHEBI:142236"/>
        <dbReference type="EC" id="2.3.1.292"/>
    </reaction>
</comment>
<evidence type="ECO:0000256" key="4">
    <source>
        <dbReference type="ARBA" id="ARBA00022553"/>
    </source>
</evidence>
<organism evidence="23 24">
    <name type="scientific">Paenibacillus alvei TS-15</name>
    <dbReference type="NCBI Taxonomy" id="1117108"/>
    <lineage>
        <taxon>Bacteria</taxon>
        <taxon>Bacillati</taxon>
        <taxon>Bacillota</taxon>
        <taxon>Bacilli</taxon>
        <taxon>Bacillales</taxon>
        <taxon>Paenibacillaceae</taxon>
        <taxon>Paenibacillus</taxon>
    </lineage>
</organism>
<dbReference type="InterPro" id="IPR014043">
    <property type="entry name" value="Acyl_transferase_dom"/>
</dbReference>
<dbReference type="InterPro" id="IPR014030">
    <property type="entry name" value="Ketoacyl_synth_N"/>
</dbReference>
<evidence type="ECO:0000256" key="5">
    <source>
        <dbReference type="ARBA" id="ARBA00022679"/>
    </source>
</evidence>
<dbReference type="InterPro" id="IPR050091">
    <property type="entry name" value="PKS_NRPS_Biosynth_Enz"/>
</dbReference>
<keyword evidence="5" id="KW-0808">Transferase</keyword>
<dbReference type="InterPro" id="IPR036736">
    <property type="entry name" value="ACP-like_sf"/>
</dbReference>
<dbReference type="Pfam" id="PF08659">
    <property type="entry name" value="KR"/>
    <property type="match status" value="1"/>
</dbReference>
<evidence type="ECO:0000256" key="16">
    <source>
        <dbReference type="ARBA" id="ARBA00066974"/>
    </source>
</evidence>
<feature type="domain" description="Ketosynthase family 3 (KS3)" evidence="22">
    <location>
        <begin position="10"/>
        <end position="423"/>
    </location>
</feature>
<dbReference type="EMBL" id="ATMT01000056">
    <property type="protein sequence ID" value="EPY06300.1"/>
    <property type="molecule type" value="Genomic_DNA"/>
</dbReference>
<evidence type="ECO:0000256" key="14">
    <source>
        <dbReference type="ARBA" id="ARBA00052745"/>
    </source>
</evidence>
<dbReference type="InterPro" id="IPR016036">
    <property type="entry name" value="Malonyl_transacylase_ACP-bd"/>
</dbReference>
<dbReference type="InterPro" id="IPR013968">
    <property type="entry name" value="PKS_KR"/>
</dbReference>
<evidence type="ECO:0000256" key="7">
    <source>
        <dbReference type="ARBA" id="ARBA00022857"/>
    </source>
</evidence>
<dbReference type="SUPFAM" id="SSF55048">
    <property type="entry name" value="Probable ACP-binding domain of malonyl-CoA ACP transacylase"/>
    <property type="match status" value="1"/>
</dbReference>
<dbReference type="SUPFAM" id="SSF47336">
    <property type="entry name" value="ACP-like"/>
    <property type="match status" value="1"/>
</dbReference>
<dbReference type="Gene3D" id="3.30.70.3290">
    <property type="match status" value="1"/>
</dbReference>
<dbReference type="SMART" id="SM00822">
    <property type="entry name" value="PKS_KR"/>
    <property type="match status" value="1"/>
</dbReference>
<keyword evidence="7" id="KW-0521">NADP</keyword>
<evidence type="ECO:0000256" key="19">
    <source>
        <dbReference type="ARBA" id="ARBA00078169"/>
    </source>
</evidence>
<sequence length="1578" mass="173495">MDVGKKIETMNGIAIIGMAGRFPGARNVEQLWDNLINGIESVTAFKEPEEGRIHTACLLENAAAFDAAFFGMTPREAELTDPQHRLFLECAYEAMEASGYAPTRCPERVGVYAGSGQSDYVRHVQSHSDIMQTVGTFQVAIGNGPDFLTTRVSHKLKLNGPSIAVQTACSSSLVAVHMACQALFTYECDMALAGGVSVKADQMLGFDYQEGGILAPDGHCRAFDAASQGTVVGNGVGVVALKRLDDAIADGDEIVAIIRGTAVNNDGADKVGYTAPSVARQAEVVKEALTIAGVDPATITYIEAHGTGTALGDPIEIAALTDAYRTFTRKKQYCAVGSVKTNIGHLDSAAGVSGLIKAVLCIKHRMLPPSLHYKEPNPHINFADSPFYVNGNLKDWLSDGEPLRAGVSSFGIGGTNAHVILEEAPPRTTDEKDVDAEPDWHLLALSARTPGSLRQRAEDLIDYLQRHQEVDMASIAYTLAVGKESFARRMAIVAHKSAESAMEELRKMTASMPSNMDEANEATPSVFFMFTGQGAQYVHMASDLYRCAPAFRKHIQQCAKLSASVLDADLLRLLYPLPGEEKEAANQLHQTKYAQPALFCVEYALAKQMEAWGIKQEAMIGHSIGEYVAACLAGVMSLNDAIKVIAVRASLMQQMERGAMTVVSLSEADTIEALGESGAELSIAVVNSPRSCVVAGTYAATERFEAFLSGKGVISKRLATSHAYHSEMMEPILPRFAEAMRTIRLHPPNISYISNVTGRWITPEEATDPQYWVDHLRKCVRFADGIKLLLDAREHSIFVEIGPGHTLSAMVRQQIGGDYEKKSAIFMLPAEANEQSAYASVLRAIGELWCSGVNVDPASVAPLHARRRVCLPTYPFERHIYYLPLKEHETRASYQEAGAESNPDSGEWFYAPMWKQTALPFQTTALEMSKAETEHSGSMVGSAGLEEAEMHEQPEKKEMQEKPLYLLLSDNCGVSETLKEELERFGNTVILAHSGDLNDSMNDSRLVYNPAQSDSYERLIGNIAAYHRRLPNKVIHLGNLDADLSNNHSDRYQSYENIQQQGLFSVVSLAQAIGLQHVFQDVELIVLTGNLLQIAHERVANPERATLVGALRVIPQEYARIGTRLIDVDVADFSEAVTFSRRYVRQLAIEISSSSLEFLVAYRGFHRYVQTIEGVRLPLSEQQTISIRDGGVYFITGADGGIGLLMAEAIAKAVKAKLILIGESPLPDISEWDRYLSSDDTTETTKHIRSIRALEQNGSEVWYASASLADEVELKQIIVEAEERFGSIHGMLIASEPYDSGLIQLKDIQETTQRIVPYLVGLSVLASSLNNPDAFLVLFSRTVAITGGAGQMDLCAYNWYADTFAKHRTATGYPTLSVNWSMWQEDVWLDRQKEIPPQMREQLRHVQKQYGIAATEGIHALERMLASGLPQIIVSKQNFQTASQDWQSIHTSPVIINSGAGETHEEVSHSVPRNETEEKIAAIWQTLFGISDIGVHRSFFDLGGNSLHAIQLVARLRHQFHGDIPMDIIFHHPTVAELAEAVSRSQTKQKQWDEVERLLNEIEFMSEDELLHALSRDG</sequence>
<feature type="domain" description="Carrier" evidence="21">
    <location>
        <begin position="1471"/>
        <end position="1546"/>
    </location>
</feature>
<evidence type="ECO:0000256" key="9">
    <source>
        <dbReference type="ARBA" id="ARBA00023098"/>
    </source>
</evidence>
<evidence type="ECO:0000256" key="15">
    <source>
        <dbReference type="ARBA" id="ARBA00058455"/>
    </source>
</evidence>
<dbReference type="SMART" id="SM00827">
    <property type="entry name" value="PKS_AT"/>
    <property type="match status" value="1"/>
</dbReference>
<name>S9U724_PAEAL</name>
<evidence type="ECO:0000256" key="13">
    <source>
        <dbReference type="ARBA" id="ARBA00052119"/>
    </source>
</evidence>
<dbReference type="InterPro" id="IPR006162">
    <property type="entry name" value="Ppantetheine_attach_site"/>
</dbReference>
<evidence type="ECO:0000256" key="3">
    <source>
        <dbReference type="ARBA" id="ARBA00022450"/>
    </source>
</evidence>
<dbReference type="GO" id="GO:0004312">
    <property type="term" value="F:fatty acid synthase activity"/>
    <property type="evidence" value="ECO:0007669"/>
    <property type="project" value="TreeGrafter"/>
</dbReference>
<dbReference type="SUPFAM" id="SSF51735">
    <property type="entry name" value="NAD(P)-binding Rossmann-fold domains"/>
    <property type="match status" value="2"/>
</dbReference>
<dbReference type="InterPro" id="IPR036291">
    <property type="entry name" value="NAD(P)-bd_dom_sf"/>
</dbReference>
<dbReference type="Proteomes" id="UP000015344">
    <property type="component" value="Unassembled WGS sequence"/>
</dbReference>
<dbReference type="SUPFAM" id="SSF52151">
    <property type="entry name" value="FabD/lysophospholipase-like"/>
    <property type="match status" value="1"/>
</dbReference>
<dbReference type="InterPro" id="IPR020806">
    <property type="entry name" value="PKS_PP-bd"/>
</dbReference>
<dbReference type="Gene3D" id="3.30.70.250">
    <property type="entry name" value="Malonyl-CoA ACP transacylase, ACP-binding"/>
    <property type="match status" value="1"/>
</dbReference>
<gene>
    <name evidence="23" type="ORF">PAALTS15_16331</name>
</gene>
<dbReference type="InterPro" id="IPR009081">
    <property type="entry name" value="PP-bd_ACP"/>
</dbReference>
<dbReference type="InterPro" id="IPR020841">
    <property type="entry name" value="PKS_Beta-ketoAc_synthase_dom"/>
</dbReference>
<dbReference type="PROSITE" id="PS50075">
    <property type="entry name" value="CARRIER"/>
    <property type="match status" value="1"/>
</dbReference>
<dbReference type="FunFam" id="1.10.1200.10:FF:000005">
    <property type="entry name" value="Nonribosomal peptide synthetase 1"/>
    <property type="match status" value="1"/>
</dbReference>
<dbReference type="eggNOG" id="COG3321">
    <property type="taxonomic scope" value="Bacteria"/>
</dbReference>
<evidence type="ECO:0000256" key="2">
    <source>
        <dbReference type="ARBA" id="ARBA00001957"/>
    </source>
</evidence>
<comment type="cofactor">
    <cofactor evidence="1">
        <name>NADP(+)</name>
        <dbReference type="ChEBI" id="CHEBI:58349"/>
    </cofactor>
</comment>
<evidence type="ECO:0000256" key="1">
    <source>
        <dbReference type="ARBA" id="ARBA00001937"/>
    </source>
</evidence>
<evidence type="ECO:0000256" key="10">
    <source>
        <dbReference type="ARBA" id="ARBA00023268"/>
    </source>
</evidence>
<evidence type="ECO:0000313" key="24">
    <source>
        <dbReference type="Proteomes" id="UP000015344"/>
    </source>
</evidence>
<keyword evidence="6" id="KW-0276">Fatty acid metabolism</keyword>
<comment type="caution">
    <text evidence="23">The sequence shown here is derived from an EMBL/GenBank/DDBJ whole genome shotgun (WGS) entry which is preliminary data.</text>
</comment>
<evidence type="ECO:0000259" key="21">
    <source>
        <dbReference type="PROSITE" id="PS50075"/>
    </source>
</evidence>
<dbReference type="PANTHER" id="PTHR43775">
    <property type="entry name" value="FATTY ACID SYNTHASE"/>
    <property type="match status" value="1"/>
</dbReference>
<comment type="catalytic activity">
    <reaction evidence="12">
        <text>19-(4-hydroxyphenyl)nonadecanoyl-[(phenol)carboxyphthiodiolenone synthase] + 2 (S)-methylmalonyl-CoA + 3 malonyl-CoA + 5 NADPH + 10 H(+) = C37-(phenol)carboxyphthiodiolenone-[(phenol)carboxyphthiodiolenone synthase] + 5 CO2 + 5 NADP(+) + 5 CoA + 2 H2O</text>
        <dbReference type="Rhea" id="RHEA:57760"/>
        <dbReference type="Rhea" id="RHEA-COMP:14273"/>
        <dbReference type="Rhea" id="RHEA-COMP:14990"/>
        <dbReference type="ChEBI" id="CHEBI:15377"/>
        <dbReference type="ChEBI" id="CHEBI:15378"/>
        <dbReference type="ChEBI" id="CHEBI:16526"/>
        <dbReference type="ChEBI" id="CHEBI:57287"/>
        <dbReference type="ChEBI" id="CHEBI:57327"/>
        <dbReference type="ChEBI" id="CHEBI:57384"/>
        <dbReference type="ChEBI" id="CHEBI:57783"/>
        <dbReference type="ChEBI" id="CHEBI:58349"/>
        <dbReference type="ChEBI" id="CHEBI:133301"/>
        <dbReference type="ChEBI" id="CHEBI:142260"/>
        <dbReference type="EC" id="2.3.1.292"/>
    </reaction>
</comment>
<dbReference type="Gene3D" id="1.10.1200.10">
    <property type="entry name" value="ACP-like"/>
    <property type="match status" value="1"/>
</dbReference>
<dbReference type="InterPro" id="IPR018201">
    <property type="entry name" value="Ketoacyl_synth_AS"/>
</dbReference>
<keyword evidence="3" id="KW-0596">Phosphopantetheine</keyword>
<dbReference type="InterPro" id="IPR014031">
    <property type="entry name" value="Ketoacyl_synth_C"/>
</dbReference>
<dbReference type="CDD" id="cd00833">
    <property type="entry name" value="PKS"/>
    <property type="match status" value="1"/>
</dbReference>
<evidence type="ECO:0000256" key="8">
    <source>
        <dbReference type="ARBA" id="ARBA00023002"/>
    </source>
</evidence>
<dbReference type="SUPFAM" id="SSF53901">
    <property type="entry name" value="Thiolase-like"/>
    <property type="match status" value="1"/>
</dbReference>
<accession>S9U724</accession>
<dbReference type="InterPro" id="IPR057326">
    <property type="entry name" value="KR_dom"/>
</dbReference>
<keyword evidence="4" id="KW-0597">Phosphoprotein</keyword>
<evidence type="ECO:0000259" key="22">
    <source>
        <dbReference type="PROSITE" id="PS52004"/>
    </source>
</evidence>
<evidence type="ECO:0000256" key="18">
    <source>
        <dbReference type="ARBA" id="ARBA00075053"/>
    </source>
</evidence>
<dbReference type="Pfam" id="PF00698">
    <property type="entry name" value="Acyl_transf_1"/>
    <property type="match status" value="1"/>
</dbReference>
<dbReference type="SMART" id="SM00823">
    <property type="entry name" value="PKS_PP"/>
    <property type="match status" value="1"/>
</dbReference>
<reference evidence="23 24" key="1">
    <citation type="submission" date="2013-05" db="EMBL/GenBank/DDBJ databases">
        <authorList>
            <person name="Strain E.A."/>
            <person name="Brown E."/>
            <person name="Allard M.W."/>
            <person name="Luo Y.L."/>
        </authorList>
    </citation>
    <scope>NUCLEOTIDE SEQUENCE [LARGE SCALE GENOMIC DNA]</scope>
    <source>
        <strain evidence="23 24">TS-15</strain>
    </source>
</reference>
<dbReference type="PANTHER" id="PTHR43775:SF51">
    <property type="entry name" value="INACTIVE PHENOLPHTHIOCEROL SYNTHESIS POLYKETIDE SYNTHASE TYPE I PKS1-RELATED"/>
    <property type="match status" value="1"/>
</dbReference>
<dbReference type="Gene3D" id="3.40.47.10">
    <property type="match status" value="1"/>
</dbReference>
<evidence type="ECO:0000256" key="17">
    <source>
        <dbReference type="ARBA" id="ARBA00073623"/>
    </source>
</evidence>
<protein>
    <recommendedName>
        <fullName evidence="17">Phenolphthiocerol/phthiocerol polyketide synthase subunit E</fullName>
        <ecNumber evidence="16">2.3.1.292</ecNumber>
    </recommendedName>
    <alternativeName>
        <fullName evidence="19">(Phenol)carboxyphthiodiolenone synthase subunit E</fullName>
    </alternativeName>
    <alternativeName>
        <fullName evidence="20">Beta-ketoacyl-acyl-carrier-protein synthase I</fullName>
    </alternativeName>
    <alternativeName>
        <fullName evidence="18">Phthiocerol synthesis polyketide synthase type I PpsE</fullName>
    </alternativeName>
</protein>
<dbReference type="GO" id="GO:0034081">
    <property type="term" value="C:polyketide synthase complex"/>
    <property type="evidence" value="ECO:0007669"/>
    <property type="project" value="UniProtKB-ARBA"/>
</dbReference>
<proteinExistence type="predicted"/>
<dbReference type="CDD" id="cd08953">
    <property type="entry name" value="KR_2_SDR_x"/>
    <property type="match status" value="1"/>
</dbReference>
<evidence type="ECO:0000256" key="20">
    <source>
        <dbReference type="ARBA" id="ARBA00084020"/>
    </source>
</evidence>
<dbReference type="InterPro" id="IPR049490">
    <property type="entry name" value="C883_1060-like_KR_N"/>
</dbReference>
<dbReference type="GO" id="GO:0006633">
    <property type="term" value="P:fatty acid biosynthetic process"/>
    <property type="evidence" value="ECO:0007669"/>
    <property type="project" value="InterPro"/>
</dbReference>
<dbReference type="InterPro" id="IPR016035">
    <property type="entry name" value="Acyl_Trfase/lysoPLipase"/>
</dbReference>
<dbReference type="RefSeq" id="WP_021260577.1">
    <property type="nucleotide sequence ID" value="NZ_ATMT01000056.1"/>
</dbReference>
<dbReference type="Pfam" id="PF00109">
    <property type="entry name" value="ketoacyl-synt"/>
    <property type="match status" value="1"/>
</dbReference>
<dbReference type="GO" id="GO:0016491">
    <property type="term" value="F:oxidoreductase activity"/>
    <property type="evidence" value="ECO:0007669"/>
    <property type="project" value="UniProtKB-KW"/>
</dbReference>
<evidence type="ECO:0000256" key="11">
    <source>
        <dbReference type="ARBA" id="ARBA00050973"/>
    </source>
</evidence>
<comment type="function">
    <text evidence="15">Part of the PpsABCDE complex involved in the biosynthesis of the lipid core common to phthiocerols and phenolphthiocerols by successive additions of malonyl-CoA or methylmalonyl-CoA extender units. PpsA can accept as substrate the activated forms of either icosanoyl (C20), docosanoyl (C22) or lignoceroyl (C24) groups from FadD26, or a (4-hydroxyphenyl)-C17 or (4-hydroxyphenyl)-C19 fatty acyl from FadD29. PpsA initiates the biosynthesis and extends its substrate using a malonyl-CoA extender unit. The PpsB and PpsC proteins add the second and third malonyl-CoA extender units. PpsD adds an (R)-methylmalonyl unit and PpsE adds a second (R)-methylmalonyl unit. The incorporation of the methylmalonyl units results in formation of two branched methyl groups in the elongated product.</text>
</comment>
<dbReference type="Pfam" id="PF02801">
    <property type="entry name" value="Ketoacyl-synt_C"/>
    <property type="match status" value="1"/>
</dbReference>
<dbReference type="InterPro" id="IPR016039">
    <property type="entry name" value="Thiolase-like"/>
</dbReference>
<dbReference type="SMART" id="SM00825">
    <property type="entry name" value="PKS_KS"/>
    <property type="match status" value="1"/>
</dbReference>
<dbReference type="Gene3D" id="3.40.366.10">
    <property type="entry name" value="Malonyl-Coenzyme A Acyl Carrier Protein, domain 2"/>
    <property type="match status" value="1"/>
</dbReference>
<comment type="catalytic activity">
    <reaction evidence="11">
        <text>17-(4-hydroxyphenyl)heptadecanoyl-[(phenol)carboxyphthiodiolenone synthase] + 2 (S)-methylmalonyl-CoA + 3 malonyl-CoA + 5 NADPH + 10 H(+) = C35-(phenol)carboxyphthiodiolenone-[(phenol)carboxyphthiodiolenone synthase] + 5 CO2 + 5 NADP(+) + 5 CoA + 2 H2O</text>
        <dbReference type="Rhea" id="RHEA:57756"/>
        <dbReference type="Rhea" id="RHEA-COMP:14272"/>
        <dbReference type="Rhea" id="RHEA-COMP:14989"/>
        <dbReference type="ChEBI" id="CHEBI:15377"/>
        <dbReference type="ChEBI" id="CHEBI:15378"/>
        <dbReference type="ChEBI" id="CHEBI:16526"/>
        <dbReference type="ChEBI" id="CHEBI:57287"/>
        <dbReference type="ChEBI" id="CHEBI:57327"/>
        <dbReference type="ChEBI" id="CHEBI:57384"/>
        <dbReference type="ChEBI" id="CHEBI:57783"/>
        <dbReference type="ChEBI" id="CHEBI:58349"/>
        <dbReference type="ChEBI" id="CHEBI:133300"/>
        <dbReference type="ChEBI" id="CHEBI:142259"/>
        <dbReference type="EC" id="2.3.1.292"/>
    </reaction>
</comment>
<dbReference type="GO" id="GO:0004315">
    <property type="term" value="F:3-oxoacyl-[acyl-carrier-protein] synthase activity"/>
    <property type="evidence" value="ECO:0007669"/>
    <property type="project" value="InterPro"/>
</dbReference>
<dbReference type="InterPro" id="IPR001227">
    <property type="entry name" value="Ac_transferase_dom_sf"/>
</dbReference>
<dbReference type="EC" id="2.3.1.292" evidence="16"/>
<dbReference type="Gene3D" id="3.40.50.720">
    <property type="entry name" value="NAD(P)-binding Rossmann-like Domain"/>
    <property type="match status" value="1"/>
</dbReference>
<dbReference type="PROSITE" id="PS00606">
    <property type="entry name" value="KS3_1"/>
    <property type="match status" value="1"/>
</dbReference>
<evidence type="ECO:0000313" key="23">
    <source>
        <dbReference type="EMBL" id="EPY06300.1"/>
    </source>
</evidence>
<keyword evidence="8" id="KW-0560">Oxidoreductase</keyword>
<dbReference type="GO" id="GO:0031177">
    <property type="term" value="F:phosphopantetheine binding"/>
    <property type="evidence" value="ECO:0007669"/>
    <property type="project" value="InterPro"/>
</dbReference>
<comment type="cofactor">
    <cofactor evidence="2">
        <name>pantetheine 4'-phosphate</name>
        <dbReference type="ChEBI" id="CHEBI:47942"/>
    </cofactor>
</comment>
<evidence type="ECO:0000256" key="12">
    <source>
        <dbReference type="ARBA" id="ARBA00051971"/>
    </source>
</evidence>
<dbReference type="PROSITE" id="PS52004">
    <property type="entry name" value="KS3_2"/>
    <property type="match status" value="1"/>
</dbReference>